<gene>
    <name evidence="2" type="ORF">SAMN06273572_10751</name>
</gene>
<keyword evidence="3" id="KW-1185">Reference proteome</keyword>
<sequence>MMLKYIGILTGMMLSAGSVLAQENISPRDFLDLVTGQTAWFSAPSGLVGIEHFNGDGTTRWLRRDGSCTQGQITVQDAEICFTYEDSSDQTYCWVPRLDGNELSVRSTDVSEAVQIVSRISRTRLHCAVDGAGV</sequence>
<feature type="chain" id="PRO_5012767715" description="Protease inhibitor Inh" evidence="1">
    <location>
        <begin position="22"/>
        <end position="134"/>
    </location>
</feature>
<protein>
    <recommendedName>
        <fullName evidence="4">Protease inhibitor Inh</fullName>
    </recommendedName>
</protein>
<dbReference type="RefSeq" id="WP_097931163.1">
    <property type="nucleotide sequence ID" value="NZ_OCTN01000007.1"/>
</dbReference>
<dbReference type="EMBL" id="OCTN01000007">
    <property type="protein sequence ID" value="SOH95030.1"/>
    <property type="molecule type" value="Genomic_DNA"/>
</dbReference>
<reference evidence="3" key="1">
    <citation type="submission" date="2017-09" db="EMBL/GenBank/DDBJ databases">
        <authorList>
            <person name="Varghese N."/>
            <person name="Submissions S."/>
        </authorList>
    </citation>
    <scope>NUCLEOTIDE SEQUENCE [LARGE SCALE GENOMIC DNA]</scope>
    <source>
        <strain evidence="3">C7</strain>
    </source>
</reference>
<dbReference type="AlphaFoldDB" id="A0A2C9CUZ4"/>
<keyword evidence="1" id="KW-0732">Signal</keyword>
<dbReference type="Proteomes" id="UP000220034">
    <property type="component" value="Unassembled WGS sequence"/>
</dbReference>
<dbReference type="OrthoDB" id="7658757at2"/>
<feature type="signal peptide" evidence="1">
    <location>
        <begin position="1"/>
        <end position="21"/>
    </location>
</feature>
<proteinExistence type="predicted"/>
<evidence type="ECO:0008006" key="4">
    <source>
        <dbReference type="Google" id="ProtNLM"/>
    </source>
</evidence>
<name>A0A2C9CUZ4_9RHOB</name>
<accession>A0A2C9CUZ4</accession>
<evidence type="ECO:0000313" key="3">
    <source>
        <dbReference type="Proteomes" id="UP000220034"/>
    </source>
</evidence>
<evidence type="ECO:0000313" key="2">
    <source>
        <dbReference type="EMBL" id="SOH95030.1"/>
    </source>
</evidence>
<organism evidence="2 3">
    <name type="scientific">Pontivivens marinum</name>
    <dbReference type="NCBI Taxonomy" id="1690039"/>
    <lineage>
        <taxon>Bacteria</taxon>
        <taxon>Pseudomonadati</taxon>
        <taxon>Pseudomonadota</taxon>
        <taxon>Alphaproteobacteria</taxon>
        <taxon>Rhodobacterales</taxon>
        <taxon>Paracoccaceae</taxon>
        <taxon>Pontivivens</taxon>
    </lineage>
</organism>
<evidence type="ECO:0000256" key="1">
    <source>
        <dbReference type="SAM" id="SignalP"/>
    </source>
</evidence>